<comment type="similarity">
    <text evidence="2 12">Belongs to the PAM17 family.</text>
</comment>
<name>A0ABR1NGQ8_9PEZI</name>
<feature type="transmembrane region" description="Helical" evidence="12">
    <location>
        <begin position="198"/>
        <end position="221"/>
    </location>
</feature>
<keyword evidence="11 12" id="KW-0472">Membrane</keyword>
<evidence type="ECO:0000256" key="5">
    <source>
        <dbReference type="ARBA" id="ARBA00022792"/>
    </source>
</evidence>
<keyword evidence="3 12" id="KW-0813">Transport</keyword>
<dbReference type="Pfam" id="PF08566">
    <property type="entry name" value="Pam17"/>
    <property type="match status" value="1"/>
</dbReference>
<sequence>MLTSQAPRLRAISINLTISTVYRTHLSLPTTRPATMLTSTALPARAASVANAALRPRYLSANFVPCVNTASYSTTPSHRSSSITLLPSHPTKRASSLTTKVLPQLCQPSRTAPLVRHSSTQSAAATSPTASSTASNIPDGTLTWNRFLALRKTRRRISLLSSVLAAIASTAGGTYFVLSMNLDSVGATTFGLDPLIVMGLSVIGTGCVGWLLGPALGDAVFRLWYRRIGNQIAEKEKAFLHRIKTFRVDPAQSSYTNPVPDFYGEKIGSVADYRRWLKDQRAYNLKTSGTPRGGAGAVALGKRRNAI</sequence>
<organism evidence="14 15">
    <name type="scientific">Phyllosticta paracitricarpa</name>
    <dbReference type="NCBI Taxonomy" id="2016321"/>
    <lineage>
        <taxon>Eukaryota</taxon>
        <taxon>Fungi</taxon>
        <taxon>Dikarya</taxon>
        <taxon>Ascomycota</taxon>
        <taxon>Pezizomycotina</taxon>
        <taxon>Dothideomycetes</taxon>
        <taxon>Dothideomycetes incertae sedis</taxon>
        <taxon>Botryosphaeriales</taxon>
        <taxon>Phyllostictaceae</taxon>
        <taxon>Phyllosticta</taxon>
    </lineage>
</organism>
<reference evidence="14 15" key="1">
    <citation type="submission" date="2024-04" db="EMBL/GenBank/DDBJ databases">
        <title>Phyllosticta paracitricarpa is synonymous to the EU quarantine fungus P. citricarpa based on phylogenomic analyses.</title>
        <authorList>
            <consortium name="Lawrence Berkeley National Laboratory"/>
            <person name="Van ingen-buijs V.A."/>
            <person name="Van westerhoven A.C."/>
            <person name="Haridas S."/>
            <person name="Skiadas P."/>
            <person name="Martin F."/>
            <person name="Groenewald J.Z."/>
            <person name="Crous P.W."/>
            <person name="Seidl M.F."/>
        </authorList>
    </citation>
    <scope>NUCLEOTIDE SEQUENCE [LARGE SCALE GENOMIC DNA]</scope>
    <source>
        <strain evidence="14 15">CBS 141358</strain>
    </source>
</reference>
<comment type="caution">
    <text evidence="14">The sequence shown here is derived from an EMBL/GenBank/DDBJ whole genome shotgun (WGS) entry which is preliminary data.</text>
</comment>
<keyword evidence="8 12" id="KW-1133">Transmembrane helix</keyword>
<evidence type="ECO:0000256" key="4">
    <source>
        <dbReference type="ARBA" id="ARBA00022692"/>
    </source>
</evidence>
<evidence type="ECO:0000256" key="8">
    <source>
        <dbReference type="ARBA" id="ARBA00022989"/>
    </source>
</evidence>
<proteinExistence type="inferred from homology"/>
<accession>A0ABR1NGQ8</accession>
<dbReference type="InterPro" id="IPR013875">
    <property type="entry name" value="Pam17"/>
</dbReference>
<evidence type="ECO:0000313" key="15">
    <source>
        <dbReference type="Proteomes" id="UP001367316"/>
    </source>
</evidence>
<evidence type="ECO:0000256" key="9">
    <source>
        <dbReference type="ARBA" id="ARBA00023010"/>
    </source>
</evidence>
<keyword evidence="7" id="KW-0809">Transit peptide</keyword>
<comment type="subcellular location">
    <subcellularLocation>
        <location evidence="1 12">Mitochondrion inner membrane</location>
        <topology evidence="1 12">Multi-pass membrane protein</topology>
    </subcellularLocation>
</comment>
<evidence type="ECO:0000256" key="12">
    <source>
        <dbReference type="RuleBase" id="RU367146"/>
    </source>
</evidence>
<feature type="transmembrane region" description="Helical" evidence="12">
    <location>
        <begin position="157"/>
        <end position="178"/>
    </location>
</feature>
<evidence type="ECO:0000256" key="2">
    <source>
        <dbReference type="ARBA" id="ARBA00006837"/>
    </source>
</evidence>
<dbReference type="EMBL" id="JBBPBF010000007">
    <property type="protein sequence ID" value="KAK7613224.1"/>
    <property type="molecule type" value="Genomic_DNA"/>
</dbReference>
<keyword evidence="10 12" id="KW-0496">Mitochondrion</keyword>
<evidence type="ECO:0000256" key="7">
    <source>
        <dbReference type="ARBA" id="ARBA00022946"/>
    </source>
</evidence>
<evidence type="ECO:0000256" key="3">
    <source>
        <dbReference type="ARBA" id="ARBA00022448"/>
    </source>
</evidence>
<keyword evidence="4 12" id="KW-0812">Transmembrane</keyword>
<dbReference type="Proteomes" id="UP001367316">
    <property type="component" value="Unassembled WGS sequence"/>
</dbReference>
<evidence type="ECO:0000313" key="14">
    <source>
        <dbReference type="EMBL" id="KAK7613224.1"/>
    </source>
</evidence>
<comment type="function">
    <text evidence="12">Component of the PAM complex, a complex required for the translocation of transit peptide-containing proteins from the inner membrane into the mitochondrial matrix in an ATP-dependent manner.</text>
</comment>
<protein>
    <recommendedName>
        <fullName evidence="12">Presequence translocated-associated motor subunit PAM17</fullName>
    </recommendedName>
</protein>
<evidence type="ECO:0000256" key="6">
    <source>
        <dbReference type="ARBA" id="ARBA00022927"/>
    </source>
</evidence>
<dbReference type="PANTHER" id="PTHR28021">
    <property type="entry name" value="PRESEQUENCE TRANSLOCATED-ASSOCIATED MOTOR SUBUNIT PAM17, MITOCHONDRIAL"/>
    <property type="match status" value="1"/>
</dbReference>
<gene>
    <name evidence="14" type="ORF">JOL62DRAFT_567558</name>
</gene>
<feature type="region of interest" description="Disordered" evidence="13">
    <location>
        <begin position="113"/>
        <end position="135"/>
    </location>
</feature>
<evidence type="ECO:0000256" key="1">
    <source>
        <dbReference type="ARBA" id="ARBA00004448"/>
    </source>
</evidence>
<keyword evidence="5 12" id="KW-0999">Mitochondrion inner membrane</keyword>
<evidence type="ECO:0000256" key="11">
    <source>
        <dbReference type="ARBA" id="ARBA00023136"/>
    </source>
</evidence>
<dbReference type="PANTHER" id="PTHR28021:SF1">
    <property type="entry name" value="PRESEQUENCE TRANSLOCATED-ASSOCIATED MOTOR SUBUNIT PAM17, MITOCHONDRIAL"/>
    <property type="match status" value="1"/>
</dbReference>
<evidence type="ECO:0000256" key="10">
    <source>
        <dbReference type="ARBA" id="ARBA00023128"/>
    </source>
</evidence>
<keyword evidence="15" id="KW-1185">Reference proteome</keyword>
<comment type="subunit">
    <text evidence="12">Component of the PAM complex.</text>
</comment>
<feature type="compositionally biased region" description="Low complexity" evidence="13">
    <location>
        <begin position="118"/>
        <end position="135"/>
    </location>
</feature>
<evidence type="ECO:0000256" key="13">
    <source>
        <dbReference type="SAM" id="MobiDB-lite"/>
    </source>
</evidence>
<keyword evidence="6 12" id="KW-0653">Protein transport</keyword>
<keyword evidence="9 12" id="KW-0811">Translocation</keyword>